<evidence type="ECO:0000256" key="1">
    <source>
        <dbReference type="ARBA" id="ARBA00010790"/>
    </source>
</evidence>
<comment type="similarity">
    <text evidence="1 2">Belongs to the GMC oxidoreductase family.</text>
</comment>
<dbReference type="EMBL" id="CCAG010013550">
    <property type="status" value="NOT_ANNOTATED_CDS"/>
    <property type="molecule type" value="Genomic_DNA"/>
</dbReference>
<keyword evidence="7" id="KW-1185">Reference proteome</keyword>
<evidence type="ECO:0000313" key="7">
    <source>
        <dbReference type="Proteomes" id="UP000092444"/>
    </source>
</evidence>
<dbReference type="STRING" id="37546.A0A1B0FIS3"/>
<evidence type="ECO:0000259" key="4">
    <source>
        <dbReference type="PROSITE" id="PS00623"/>
    </source>
</evidence>
<reference evidence="6" key="1">
    <citation type="submission" date="2020-05" db="UniProtKB">
        <authorList>
            <consortium name="EnsemblMetazoa"/>
        </authorList>
    </citation>
    <scope>IDENTIFICATION</scope>
    <source>
        <strain evidence="6">Yale</strain>
    </source>
</reference>
<keyword evidence="3" id="KW-0732">Signal</keyword>
<dbReference type="AlphaFoldDB" id="A0A1B0FIS3"/>
<dbReference type="Gene3D" id="3.30.560.10">
    <property type="entry name" value="Glucose Oxidase, domain 3"/>
    <property type="match status" value="2"/>
</dbReference>
<dbReference type="InterPro" id="IPR012132">
    <property type="entry name" value="GMC_OxRdtase"/>
</dbReference>
<dbReference type="PhylomeDB" id="A0A1B0FIS3"/>
<feature type="chain" id="PRO_5008407505" description="Glucose-methanol-choline oxidoreductase N-terminal domain-containing protein" evidence="3">
    <location>
        <begin position="25"/>
        <end position="1190"/>
    </location>
</feature>
<dbReference type="Pfam" id="PF05199">
    <property type="entry name" value="GMC_oxred_C"/>
    <property type="match status" value="2"/>
</dbReference>
<dbReference type="Gene3D" id="3.50.50.60">
    <property type="entry name" value="FAD/NAD(P)-binding domain"/>
    <property type="match status" value="2"/>
</dbReference>
<protein>
    <recommendedName>
        <fullName evidence="4 5">Glucose-methanol-choline oxidoreductase N-terminal domain-containing protein</fullName>
    </recommendedName>
</protein>
<evidence type="ECO:0000256" key="3">
    <source>
        <dbReference type="SAM" id="SignalP"/>
    </source>
</evidence>
<evidence type="ECO:0000313" key="6">
    <source>
        <dbReference type="EnsemblMetazoa" id="GMOY003750-PA"/>
    </source>
</evidence>
<dbReference type="InterPro" id="IPR007867">
    <property type="entry name" value="GMC_OxRtase_C"/>
</dbReference>
<dbReference type="SUPFAM" id="SSF51905">
    <property type="entry name" value="FAD/NAD(P)-binding domain"/>
    <property type="match status" value="2"/>
</dbReference>
<dbReference type="EnsemblMetazoa" id="GMOY003750-RA">
    <property type="protein sequence ID" value="GMOY003750-PA"/>
    <property type="gene ID" value="GMOY003750"/>
</dbReference>
<feature type="domain" description="Glucose-methanol-choline oxidoreductase N-terminal" evidence="4">
    <location>
        <begin position="701"/>
        <end position="724"/>
    </location>
</feature>
<dbReference type="Proteomes" id="UP000092444">
    <property type="component" value="Unassembled WGS sequence"/>
</dbReference>
<organism evidence="6 7">
    <name type="scientific">Glossina morsitans morsitans</name>
    <name type="common">Savannah tsetse fly</name>
    <dbReference type="NCBI Taxonomy" id="37546"/>
    <lineage>
        <taxon>Eukaryota</taxon>
        <taxon>Metazoa</taxon>
        <taxon>Ecdysozoa</taxon>
        <taxon>Arthropoda</taxon>
        <taxon>Hexapoda</taxon>
        <taxon>Insecta</taxon>
        <taxon>Pterygota</taxon>
        <taxon>Neoptera</taxon>
        <taxon>Endopterygota</taxon>
        <taxon>Diptera</taxon>
        <taxon>Brachycera</taxon>
        <taxon>Muscomorpha</taxon>
        <taxon>Hippoboscoidea</taxon>
        <taxon>Glossinidae</taxon>
        <taxon>Glossina</taxon>
    </lineage>
</organism>
<evidence type="ECO:0000256" key="2">
    <source>
        <dbReference type="RuleBase" id="RU003968"/>
    </source>
</evidence>
<dbReference type="GO" id="GO:0016614">
    <property type="term" value="F:oxidoreductase activity, acting on CH-OH group of donors"/>
    <property type="evidence" value="ECO:0007669"/>
    <property type="project" value="InterPro"/>
</dbReference>
<dbReference type="PROSITE" id="PS00623">
    <property type="entry name" value="GMC_OXRED_1"/>
    <property type="match status" value="2"/>
</dbReference>
<dbReference type="PROSITE" id="PS00624">
    <property type="entry name" value="GMC_OXRED_2"/>
    <property type="match status" value="2"/>
</dbReference>
<dbReference type="InterPro" id="IPR036188">
    <property type="entry name" value="FAD/NAD-bd_sf"/>
</dbReference>
<dbReference type="PANTHER" id="PTHR11552:SF208">
    <property type="entry name" value="RE36204P-RELATED"/>
    <property type="match status" value="1"/>
</dbReference>
<sequence length="1190" mass="132305">MKGIIVRRNFKVLVLSLNLMASLTQFTPSLQTNIIDSWLSLGLHNIFKQGFYNDVPNTGLEYDFIIVGAGAAGCALANRLSENPQWQVYLLEAGGLESIIHQVPAMAGFLQGTHSNWGYRSEPQQFSCWGMYGNQCALPRGKILGGTSSINFMIYNRGNKHDFDRWSEAGGEGWSYREVLPYFLRSENARLKGLENSPYHNHTGPLSVQDVAYRSNIVKAYIKAAQQAHHNYNDYNGESQLGVSYVQANIKDGRRHSAFKAYIEPIRNERKNLHILTTARVTKILINPDSKRAFGVRFLYGNSLYTIKARKEIILSAGAFNSPQLLMLSGVGPRDNLEAIGVKIIQELPVGKLLYDHMCHFGPTFVTNTTGQTIFTADVNPQIVAAFLSGQGNTKLSSIGGVEALTFTKVNGSTEPADVPDVEIITIAGSFASDGGTALLQGANIRSNIYNEVYKLLADAHQDHFTFLVMQFHPKSVGRLWLHNRDPLEWPRINPNYFQQPEDVEILLKGIKETLRIAKMPALKRLGARLHAITLPGCESHVFGSDEYWRCSIRTLSYTLHHQVGTCRMGSDSDNTTVVNSQLKVHGIHGLRVVDTSIIPFPPTAHTNAMAFMIVPKNNEIFDFIVVGSGAAGSVVANRLSENPKWRIALLESGGIENIAHVIPALAAYMSVTSSNWNYGSVPQKRACFGMHKNVCLQPRGKVLGGTSSINFMIYNRGNRRDYDGWAAAGNHGWAYNDVLPYFLKSERANLDGLEYTSYHNRNGSLSVEYPRYRSQIVDAFVTGSEQAGHRRTDYNGESQIGVSYVQSTTNSGRRNSAYRAFIEPITQRRNNLQIFIFSRVTKILIDPKSKTAYGVEFVYNNKSYAIKARKEVVISAGTFNSPQLLMLSGVGPQNILSKLGIPVIKDSPVGVRMYEHASHFGPTFLTNTTGQSLFTANVRPLDIVQFLAGRPDTMLSTIAGVEALTFVNVPISKLPNDWPDVELIFASGSLASDEGTALKIGANFKDEIYNQLYRDIERRRQDHFTVLVMPFHPKSIGRVWLSSKNPLHRPLIDPNYFAENEDVEFMLHGIKAAISISQTPAMQKIGTRLLPIPVPGCESFQFASDDYWRCSIRTMTYTLHHQVATCRMGPSTDSTAVVSPELTVYGIKKLRVIDSSIIPFPPTAHTNAPAFMIGERGADLIRTTWKNEK</sequence>
<feature type="domain" description="Glucose-methanol-choline oxidoreductase N-terminal" evidence="5">
    <location>
        <begin position="878"/>
        <end position="892"/>
    </location>
</feature>
<dbReference type="InterPro" id="IPR000172">
    <property type="entry name" value="GMC_OxRdtase_N"/>
</dbReference>
<feature type="domain" description="Glucose-methanol-choline oxidoreductase N-terminal" evidence="5">
    <location>
        <begin position="318"/>
        <end position="332"/>
    </location>
</feature>
<feature type="signal peptide" evidence="3">
    <location>
        <begin position="1"/>
        <end position="24"/>
    </location>
</feature>
<name>A0A1B0FIS3_GLOMM</name>
<dbReference type="GO" id="GO:0050660">
    <property type="term" value="F:flavin adenine dinucleotide binding"/>
    <property type="evidence" value="ECO:0007669"/>
    <property type="project" value="InterPro"/>
</dbReference>
<keyword evidence="2" id="KW-0274">FAD</keyword>
<dbReference type="VEuPathDB" id="VectorBase:GMOY003750"/>
<feature type="domain" description="Glucose-methanol-choline oxidoreductase N-terminal" evidence="4">
    <location>
        <begin position="141"/>
        <end position="164"/>
    </location>
</feature>
<evidence type="ECO:0000259" key="5">
    <source>
        <dbReference type="PROSITE" id="PS00624"/>
    </source>
</evidence>
<dbReference type="SUPFAM" id="SSF54373">
    <property type="entry name" value="FAD-linked reductases, C-terminal domain"/>
    <property type="match status" value="2"/>
</dbReference>
<keyword evidence="2" id="KW-0285">Flavoprotein</keyword>
<dbReference type="PANTHER" id="PTHR11552">
    <property type="entry name" value="GLUCOSE-METHANOL-CHOLINE GMC OXIDOREDUCTASE"/>
    <property type="match status" value="1"/>
</dbReference>
<proteinExistence type="inferred from homology"/>
<dbReference type="Pfam" id="PF00732">
    <property type="entry name" value="GMC_oxred_N"/>
    <property type="match status" value="2"/>
</dbReference>
<accession>A0A1B0FIS3</accession>